<dbReference type="InParanoid" id="A0A286UVI7"/>
<evidence type="ECO:0000313" key="1">
    <source>
        <dbReference type="EMBL" id="PAV23564.1"/>
    </source>
</evidence>
<reference evidence="1 2" key="1">
    <citation type="journal article" date="2017" name="Mol. Ecol.">
        <title>Comparative and population genomic landscape of Phellinus noxius: A hypervariable fungus causing root rot in trees.</title>
        <authorList>
            <person name="Chung C.L."/>
            <person name="Lee T.J."/>
            <person name="Akiba M."/>
            <person name="Lee H.H."/>
            <person name="Kuo T.H."/>
            <person name="Liu D."/>
            <person name="Ke H.M."/>
            <person name="Yokoi T."/>
            <person name="Roa M.B."/>
            <person name="Lu M.J."/>
            <person name="Chang Y.Y."/>
            <person name="Ann P.J."/>
            <person name="Tsai J.N."/>
            <person name="Chen C.Y."/>
            <person name="Tzean S.S."/>
            <person name="Ota Y."/>
            <person name="Hattori T."/>
            <person name="Sahashi N."/>
            <person name="Liou R.F."/>
            <person name="Kikuchi T."/>
            <person name="Tsai I.J."/>
        </authorList>
    </citation>
    <scope>NUCLEOTIDE SEQUENCE [LARGE SCALE GENOMIC DNA]</scope>
    <source>
        <strain evidence="1 2">FFPRI411160</strain>
    </source>
</reference>
<keyword evidence="2" id="KW-1185">Reference proteome</keyword>
<comment type="caution">
    <text evidence="1">The sequence shown here is derived from an EMBL/GenBank/DDBJ whole genome shotgun (WGS) entry which is preliminary data.</text>
</comment>
<organism evidence="1 2">
    <name type="scientific">Pyrrhoderma noxium</name>
    <dbReference type="NCBI Taxonomy" id="2282107"/>
    <lineage>
        <taxon>Eukaryota</taxon>
        <taxon>Fungi</taxon>
        <taxon>Dikarya</taxon>
        <taxon>Basidiomycota</taxon>
        <taxon>Agaricomycotina</taxon>
        <taxon>Agaricomycetes</taxon>
        <taxon>Hymenochaetales</taxon>
        <taxon>Hymenochaetaceae</taxon>
        <taxon>Pyrrhoderma</taxon>
    </lineage>
</organism>
<gene>
    <name evidence="1" type="ORF">PNOK_0063200</name>
</gene>
<dbReference type="Proteomes" id="UP000217199">
    <property type="component" value="Unassembled WGS sequence"/>
</dbReference>
<dbReference type="EMBL" id="NBII01000001">
    <property type="protein sequence ID" value="PAV23564.1"/>
    <property type="molecule type" value="Genomic_DNA"/>
</dbReference>
<accession>A0A286UVI7</accession>
<proteinExistence type="predicted"/>
<dbReference type="AlphaFoldDB" id="A0A286UVI7"/>
<name>A0A286UVI7_9AGAM</name>
<sequence>MPAQQINKYDLSEAQKLLMDFYSLSSQRSKLHLRRVEFSLAVLLDSDLMAVTSLCKGAEIRWPPKPVKNRGSATSFKSSIVTPFNALDRVNLLWAQSIYDLLRIFRIYR</sequence>
<protein>
    <submittedName>
        <fullName evidence="1">Uncharacterized protein</fullName>
    </submittedName>
</protein>
<evidence type="ECO:0000313" key="2">
    <source>
        <dbReference type="Proteomes" id="UP000217199"/>
    </source>
</evidence>